<dbReference type="EMBL" id="FMZX01000001">
    <property type="protein sequence ID" value="SDC21532.1"/>
    <property type="molecule type" value="Genomic_DNA"/>
</dbReference>
<feature type="compositionally biased region" description="Pro residues" evidence="1">
    <location>
        <begin position="199"/>
        <end position="221"/>
    </location>
</feature>
<dbReference type="RefSeq" id="WP_090659711.1">
    <property type="nucleotide sequence ID" value="NZ_FMZX01000001.1"/>
</dbReference>
<dbReference type="STRING" id="938405.SAMN02927895_00445"/>
<organism evidence="2 3">
    <name type="scientific">Belnapia rosea</name>
    <dbReference type="NCBI Taxonomy" id="938405"/>
    <lineage>
        <taxon>Bacteria</taxon>
        <taxon>Pseudomonadati</taxon>
        <taxon>Pseudomonadota</taxon>
        <taxon>Alphaproteobacteria</taxon>
        <taxon>Acetobacterales</taxon>
        <taxon>Roseomonadaceae</taxon>
        <taxon>Belnapia</taxon>
    </lineage>
</organism>
<evidence type="ECO:0008006" key="4">
    <source>
        <dbReference type="Google" id="ProtNLM"/>
    </source>
</evidence>
<sequence>MRIPFGRSLLLLPLALTACKTPTPQAEKDWVFACPEAGSRVAWDDGRSLVFTGTDPSDPAICTARTATGSGLRLVWGLVEETNSEGRGHLAGMRSLFPAKTGANASYTATVSSPGSGIQYPFETRWRVVGFEALQGPAGRFDTVVLERMVNGTGANAAQSFTVRYWLEGVSGILLQRKVELGRGGSSLLRNLQATAISLPPPPPRAPPPPGAPSGPPPTGS</sequence>
<dbReference type="Proteomes" id="UP000198925">
    <property type="component" value="Unassembled WGS sequence"/>
</dbReference>
<name>A0A1G6JS06_9PROT</name>
<protein>
    <recommendedName>
        <fullName evidence="4">Lipoprotein</fullName>
    </recommendedName>
</protein>
<accession>A0A1G6JS06</accession>
<proteinExistence type="predicted"/>
<evidence type="ECO:0000256" key="1">
    <source>
        <dbReference type="SAM" id="MobiDB-lite"/>
    </source>
</evidence>
<gene>
    <name evidence="2" type="ORF">SAMN04487779_1001260</name>
</gene>
<reference evidence="2 3" key="1">
    <citation type="submission" date="2016-10" db="EMBL/GenBank/DDBJ databases">
        <authorList>
            <person name="de Groot N.N."/>
        </authorList>
    </citation>
    <scope>NUCLEOTIDE SEQUENCE [LARGE SCALE GENOMIC DNA]</scope>
    <source>
        <strain evidence="2 3">CPCC 100156</strain>
    </source>
</reference>
<evidence type="ECO:0000313" key="3">
    <source>
        <dbReference type="Proteomes" id="UP000198925"/>
    </source>
</evidence>
<evidence type="ECO:0000313" key="2">
    <source>
        <dbReference type="EMBL" id="SDC21532.1"/>
    </source>
</evidence>
<dbReference type="AlphaFoldDB" id="A0A1G6JS06"/>
<keyword evidence="3" id="KW-1185">Reference proteome</keyword>
<feature type="region of interest" description="Disordered" evidence="1">
    <location>
        <begin position="194"/>
        <end position="221"/>
    </location>
</feature>
<dbReference type="PROSITE" id="PS51257">
    <property type="entry name" value="PROKAR_LIPOPROTEIN"/>
    <property type="match status" value="1"/>
</dbReference>